<dbReference type="Proteomes" id="UP001501427">
    <property type="component" value="Unassembled WGS sequence"/>
</dbReference>
<dbReference type="EMBL" id="BAAAHD010000001">
    <property type="protein sequence ID" value="GAA0543829.1"/>
    <property type="molecule type" value="Genomic_DNA"/>
</dbReference>
<reference evidence="2 3" key="1">
    <citation type="journal article" date="2019" name="Int. J. Syst. Evol. Microbiol.">
        <title>The Global Catalogue of Microorganisms (GCM) 10K type strain sequencing project: providing services to taxonomists for standard genome sequencing and annotation.</title>
        <authorList>
            <consortium name="The Broad Institute Genomics Platform"/>
            <consortium name="The Broad Institute Genome Sequencing Center for Infectious Disease"/>
            <person name="Wu L."/>
            <person name="Ma J."/>
        </authorList>
    </citation>
    <scope>NUCLEOTIDE SEQUENCE [LARGE SCALE GENOMIC DNA]</scope>
    <source>
        <strain evidence="2 3">JCM 10667</strain>
    </source>
</reference>
<accession>A0ABN1DHJ5</accession>
<evidence type="ECO:0000313" key="2">
    <source>
        <dbReference type="EMBL" id="GAA0543829.1"/>
    </source>
</evidence>
<feature type="region of interest" description="Disordered" evidence="1">
    <location>
        <begin position="1"/>
        <end position="25"/>
    </location>
</feature>
<evidence type="ECO:0008006" key="4">
    <source>
        <dbReference type="Google" id="ProtNLM"/>
    </source>
</evidence>
<evidence type="ECO:0000256" key="1">
    <source>
        <dbReference type="SAM" id="MobiDB-lite"/>
    </source>
</evidence>
<evidence type="ECO:0000313" key="3">
    <source>
        <dbReference type="Proteomes" id="UP001501427"/>
    </source>
</evidence>
<keyword evidence="3" id="KW-1185">Reference proteome</keyword>
<gene>
    <name evidence="2" type="ORF">GCM10009546_02340</name>
</gene>
<sequence length="140" mass="15321">MAGDGSAESVSSMARRRNRRTRSESKRRRVLYILLSDEEHAAISGAAEREHLATAAWAALTLLAAASGTSRAEHNQVREVLQAVMQARGQAQRIGVNLNQAVTALNSGEVSSTIQWYARAAAQTVRKLDDLADELRRRLP</sequence>
<protein>
    <recommendedName>
        <fullName evidence="4">Plasmid mobilization relaxosome protein MobC</fullName>
    </recommendedName>
</protein>
<comment type="caution">
    <text evidence="2">The sequence shown here is derived from an EMBL/GenBank/DDBJ whole genome shotgun (WGS) entry which is preliminary data.</text>
</comment>
<name>A0ABN1DHJ5_9ACTN</name>
<proteinExistence type="predicted"/>
<organism evidence="2 3">
    <name type="scientific">Actinomadura livida</name>
    <dbReference type="NCBI Taxonomy" id="79909"/>
    <lineage>
        <taxon>Bacteria</taxon>
        <taxon>Bacillati</taxon>
        <taxon>Actinomycetota</taxon>
        <taxon>Actinomycetes</taxon>
        <taxon>Streptosporangiales</taxon>
        <taxon>Thermomonosporaceae</taxon>
        <taxon>Actinomadura</taxon>
    </lineage>
</organism>
<feature type="compositionally biased region" description="Basic residues" evidence="1">
    <location>
        <begin position="14"/>
        <end position="25"/>
    </location>
</feature>